<feature type="transmembrane region" description="Helical" evidence="2">
    <location>
        <begin position="20"/>
        <end position="42"/>
    </location>
</feature>
<sequence length="206" mass="23320">MGEQNAAHNPADYYSQLDRGFWANGWIAVLSARAVAALVILLDATWMQAGTDTVDEEVRPDLTVKQVKALRWWHLTETQLTRDYQISRDMFDRGVNELIEWQVVESRKRASVPRTTWAERRWYRELRVRLEVLRTPVADVAGGRRVPRVAHSSEPEPGDEKLGSTARRGIAPPPAGRASRANAKTKTKTKKKKAKPKARKSEAPRG</sequence>
<feature type="region of interest" description="Disordered" evidence="1">
    <location>
        <begin position="144"/>
        <end position="206"/>
    </location>
</feature>
<evidence type="ECO:0000256" key="2">
    <source>
        <dbReference type="SAM" id="Phobius"/>
    </source>
</evidence>
<gene>
    <name evidence="3" type="ORF">PO878_00715</name>
</gene>
<keyword evidence="2" id="KW-0812">Transmembrane</keyword>
<proteinExistence type="predicted"/>
<organism evidence="3 4">
    <name type="scientific">Iamia majanohamensis</name>
    <dbReference type="NCBI Taxonomy" id="467976"/>
    <lineage>
        <taxon>Bacteria</taxon>
        <taxon>Bacillati</taxon>
        <taxon>Actinomycetota</taxon>
        <taxon>Acidimicrobiia</taxon>
        <taxon>Acidimicrobiales</taxon>
        <taxon>Iamiaceae</taxon>
        <taxon>Iamia</taxon>
    </lineage>
</organism>
<accession>A0AAE9Y9R4</accession>
<protein>
    <submittedName>
        <fullName evidence="3">Uncharacterized protein</fullName>
    </submittedName>
</protein>
<evidence type="ECO:0000313" key="4">
    <source>
        <dbReference type="Proteomes" id="UP001216390"/>
    </source>
</evidence>
<dbReference type="EMBL" id="CP116942">
    <property type="protein sequence ID" value="WCO67243.1"/>
    <property type="molecule type" value="Genomic_DNA"/>
</dbReference>
<feature type="compositionally biased region" description="Basic and acidic residues" evidence="1">
    <location>
        <begin position="151"/>
        <end position="162"/>
    </location>
</feature>
<keyword evidence="2" id="KW-1133">Transmembrane helix</keyword>
<dbReference type="RefSeq" id="WP_272736765.1">
    <property type="nucleotide sequence ID" value="NZ_CP116942.1"/>
</dbReference>
<keyword evidence="2" id="KW-0472">Membrane</keyword>
<name>A0AAE9Y9R4_9ACTN</name>
<dbReference type="KEGG" id="ima:PO878_00715"/>
<keyword evidence="4" id="KW-1185">Reference proteome</keyword>
<reference evidence="3" key="1">
    <citation type="submission" date="2023-01" db="EMBL/GenBank/DDBJ databases">
        <title>The diversity of Class Acidimicrobiia in South China Sea sediment environments and the proposal of Iamia marina sp. nov., a novel species of the genus Iamia.</title>
        <authorList>
            <person name="He Y."/>
            <person name="Tian X."/>
        </authorList>
    </citation>
    <scope>NUCLEOTIDE SEQUENCE</scope>
    <source>
        <strain evidence="3">DSM 19957</strain>
    </source>
</reference>
<dbReference type="Proteomes" id="UP001216390">
    <property type="component" value="Chromosome"/>
</dbReference>
<dbReference type="AlphaFoldDB" id="A0AAE9Y9R4"/>
<evidence type="ECO:0000256" key="1">
    <source>
        <dbReference type="SAM" id="MobiDB-lite"/>
    </source>
</evidence>
<feature type="compositionally biased region" description="Basic residues" evidence="1">
    <location>
        <begin position="183"/>
        <end position="198"/>
    </location>
</feature>
<evidence type="ECO:0000313" key="3">
    <source>
        <dbReference type="EMBL" id="WCO67243.1"/>
    </source>
</evidence>